<dbReference type="AlphaFoldDB" id="A0A0J1KNK7"/>
<name>A0A0J1KNK7_BACAN</name>
<dbReference type="EMBL" id="LDPG01000007">
    <property type="protein sequence ID" value="KLV18270.1"/>
    <property type="molecule type" value="Genomic_DNA"/>
</dbReference>
<evidence type="ECO:0000313" key="1">
    <source>
        <dbReference type="EMBL" id="KLV18270.1"/>
    </source>
</evidence>
<comment type="caution">
    <text evidence="1">The sequence shown here is derived from an EMBL/GenBank/DDBJ whole genome shotgun (WGS) entry which is preliminary data.</text>
</comment>
<proteinExistence type="predicted"/>
<dbReference type="PATRIC" id="fig|1392.242.peg.5593"/>
<dbReference type="PROSITE" id="PS51257">
    <property type="entry name" value="PROKAR_LIPOPROTEIN"/>
    <property type="match status" value="1"/>
</dbReference>
<evidence type="ECO:0008006" key="3">
    <source>
        <dbReference type="Google" id="ProtNLM"/>
    </source>
</evidence>
<dbReference type="RefSeq" id="WP_016121577.1">
    <property type="nucleotide sequence ID" value="NZ_LDPG01000007.1"/>
</dbReference>
<accession>A0A0J1KNK7</accession>
<protein>
    <recommendedName>
        <fullName evidence="3">DUF4358 domain-containing protein</fullName>
    </recommendedName>
</protein>
<dbReference type="Pfam" id="PF14270">
    <property type="entry name" value="DUF4358"/>
    <property type="match status" value="1"/>
</dbReference>
<evidence type="ECO:0000313" key="2">
    <source>
        <dbReference type="Proteomes" id="UP000035904"/>
    </source>
</evidence>
<sequence>MRKKILLFLLTGLLLSGCSEDPESKISNFASTIEKDTSSVNLHTLSQEDTKKQFKITNDEVSSYVVRSTYTDAELVEYGVFYLTDKENSKQVKNKIREHINSVAKRMKNVDETYYEIAKNGIIEEKDQYIFFCIAENQENMKNSFISYFSEEQPTNNEQNIINQN</sequence>
<dbReference type="InterPro" id="IPR025648">
    <property type="entry name" value="DUF4358"/>
</dbReference>
<organism evidence="1 2">
    <name type="scientific">Bacillus anthracis</name>
    <name type="common">anthrax bacterium</name>
    <dbReference type="NCBI Taxonomy" id="1392"/>
    <lineage>
        <taxon>Bacteria</taxon>
        <taxon>Bacillati</taxon>
        <taxon>Bacillota</taxon>
        <taxon>Bacilli</taxon>
        <taxon>Bacillales</taxon>
        <taxon>Bacillaceae</taxon>
        <taxon>Bacillus</taxon>
        <taxon>Bacillus cereus group</taxon>
    </lineage>
</organism>
<dbReference type="Proteomes" id="UP000035904">
    <property type="component" value="Unassembled WGS sequence"/>
</dbReference>
<reference evidence="1 2" key="1">
    <citation type="submission" date="2015-05" db="EMBL/GenBank/DDBJ databases">
        <title>Whole genome sequence and identification of bacterial endophytes from Costus igneus.</title>
        <authorList>
            <person name="Lee Y.P."/>
            <person name="Gan H.M."/>
            <person name="Eng W."/>
            <person name="Wheatley M.S."/>
            <person name="Caraballo A."/>
            <person name="Polter S."/>
            <person name="Savka M.A."/>
            <person name="Hudson A.O."/>
        </authorList>
    </citation>
    <scope>NUCLEOTIDE SEQUENCE [LARGE SCALE GENOMIC DNA]</scope>
    <source>
        <strain evidence="1 2">RIT375</strain>
    </source>
</reference>
<gene>
    <name evidence="1" type="ORF">ABW01_12865</name>
</gene>